<organism evidence="2 3">
    <name type="scientific">Ancylostoma ceylanicum</name>
    <dbReference type="NCBI Taxonomy" id="53326"/>
    <lineage>
        <taxon>Eukaryota</taxon>
        <taxon>Metazoa</taxon>
        <taxon>Ecdysozoa</taxon>
        <taxon>Nematoda</taxon>
        <taxon>Chromadorea</taxon>
        <taxon>Rhabditida</taxon>
        <taxon>Rhabditina</taxon>
        <taxon>Rhabditomorpha</taxon>
        <taxon>Strongyloidea</taxon>
        <taxon>Ancylostomatidae</taxon>
        <taxon>Ancylostomatinae</taxon>
        <taxon>Ancylostoma</taxon>
    </lineage>
</organism>
<accession>A0A016VNM6</accession>
<name>A0A016VNM6_9BILA</name>
<dbReference type="AlphaFoldDB" id="A0A016VNM6"/>
<evidence type="ECO:0000313" key="3">
    <source>
        <dbReference type="Proteomes" id="UP000024635"/>
    </source>
</evidence>
<dbReference type="OrthoDB" id="5842990at2759"/>
<proteinExistence type="predicted"/>
<dbReference type="Proteomes" id="UP000024635">
    <property type="component" value="Unassembled WGS sequence"/>
</dbReference>
<dbReference type="PANTHER" id="PTHR37959">
    <property type="entry name" value="PROTEIN CBG15758"/>
    <property type="match status" value="1"/>
</dbReference>
<evidence type="ECO:0000256" key="1">
    <source>
        <dbReference type="SAM" id="SignalP"/>
    </source>
</evidence>
<evidence type="ECO:0000313" key="2">
    <source>
        <dbReference type="EMBL" id="EYC28612.1"/>
    </source>
</evidence>
<reference evidence="3" key="1">
    <citation type="journal article" date="2015" name="Nat. Genet.">
        <title>The genome and transcriptome of the zoonotic hookworm Ancylostoma ceylanicum identify infection-specific gene families.</title>
        <authorList>
            <person name="Schwarz E.M."/>
            <person name="Hu Y."/>
            <person name="Antoshechkin I."/>
            <person name="Miller M.M."/>
            <person name="Sternberg P.W."/>
            <person name="Aroian R.V."/>
        </authorList>
    </citation>
    <scope>NUCLEOTIDE SEQUENCE</scope>
    <source>
        <strain evidence="3">HY135</strain>
    </source>
</reference>
<keyword evidence="1" id="KW-0732">Signal</keyword>
<gene>
    <name evidence="2" type="primary">Acey_s0007.g3316</name>
    <name evidence="2" type="ORF">Y032_0007g3316</name>
</gene>
<dbReference type="PANTHER" id="PTHR37959:SF2">
    <property type="entry name" value="SECRETED PROTEIN"/>
    <property type="match status" value="1"/>
</dbReference>
<dbReference type="STRING" id="53326.A0A016VNM6"/>
<feature type="signal peptide" evidence="1">
    <location>
        <begin position="1"/>
        <end position="36"/>
    </location>
</feature>
<comment type="caution">
    <text evidence="2">The sequence shown here is derived from an EMBL/GenBank/DDBJ whole genome shotgun (WGS) entry which is preliminary data.</text>
</comment>
<protein>
    <submittedName>
        <fullName evidence="2">Uncharacterized protein</fullName>
    </submittedName>
</protein>
<sequence length="147" mass="15914">MAQFLSYCNPSLNSFVDLYRMLRFVVLCALVAIACSQQNSQNRLECGFSCTRQAQFRVSIDGVPTTATCNAKGADPSERCEGCCRARALAAGLSSVGHGRLGVSFPITQRHCRWIAPDSRRTTDSSASAASSTPADEQTWETLIVLT</sequence>
<dbReference type="EMBL" id="JARK01001343">
    <property type="protein sequence ID" value="EYC28612.1"/>
    <property type="molecule type" value="Genomic_DNA"/>
</dbReference>
<keyword evidence="3" id="KW-1185">Reference proteome</keyword>
<feature type="chain" id="PRO_5001493732" evidence="1">
    <location>
        <begin position="37"/>
        <end position="147"/>
    </location>
</feature>